<protein>
    <submittedName>
        <fullName evidence="6">DUF4870 domain-containing protein</fullName>
    </submittedName>
</protein>
<keyword evidence="7" id="KW-1185">Reference proteome</keyword>
<feature type="transmembrane region" description="Helical" evidence="5">
    <location>
        <begin position="84"/>
        <end position="107"/>
    </location>
</feature>
<feature type="transmembrane region" description="Helical" evidence="5">
    <location>
        <begin position="55"/>
        <end position="78"/>
    </location>
</feature>
<organism evidence="6 7">
    <name type="scientific">Lutibacter aestuarii</name>
    <dbReference type="NCBI Taxonomy" id="861111"/>
    <lineage>
        <taxon>Bacteria</taxon>
        <taxon>Pseudomonadati</taxon>
        <taxon>Bacteroidota</taxon>
        <taxon>Flavobacteriia</taxon>
        <taxon>Flavobacteriales</taxon>
        <taxon>Flavobacteriaceae</taxon>
        <taxon>Lutibacter</taxon>
    </lineage>
</organism>
<reference evidence="7" key="1">
    <citation type="journal article" date="2019" name="Int. J. Syst. Evol. Microbiol.">
        <title>The Global Catalogue of Microorganisms (GCM) 10K type strain sequencing project: providing services to taxonomists for standard genome sequencing and annotation.</title>
        <authorList>
            <consortium name="The Broad Institute Genomics Platform"/>
            <consortium name="The Broad Institute Genome Sequencing Center for Infectious Disease"/>
            <person name="Wu L."/>
            <person name="Ma J."/>
        </authorList>
    </citation>
    <scope>NUCLEOTIDE SEQUENCE [LARGE SCALE GENOMIC DNA]</scope>
    <source>
        <strain evidence="7">CCUG 60022</strain>
    </source>
</reference>
<dbReference type="Pfam" id="PF09685">
    <property type="entry name" value="MamF_MmsF"/>
    <property type="match status" value="1"/>
</dbReference>
<evidence type="ECO:0000313" key="6">
    <source>
        <dbReference type="EMBL" id="MFD0761064.1"/>
    </source>
</evidence>
<dbReference type="RefSeq" id="WP_386781455.1">
    <property type="nucleotide sequence ID" value="NZ_JBHTIC010000005.1"/>
</dbReference>
<keyword evidence="4 5" id="KW-0472">Membrane</keyword>
<sequence length="125" mass="14183">MNSKNESSSAFLIHISAFASYFFPLGGVIAPLIFWQVKKDESAYIDEQGREAVNFNLSFLLYTFILGLSIFSTSFFHFPNFFGIFGGISVVVILGIVRFVLIIQAALKVNNNEYYKYPLTIQFIK</sequence>
<name>A0ABW2Z439_9FLAO</name>
<feature type="transmembrane region" description="Helical" evidence="5">
    <location>
        <begin position="12"/>
        <end position="34"/>
    </location>
</feature>
<evidence type="ECO:0000256" key="2">
    <source>
        <dbReference type="ARBA" id="ARBA00022692"/>
    </source>
</evidence>
<gene>
    <name evidence="6" type="ORF">ACFQZW_03130</name>
</gene>
<dbReference type="EMBL" id="JBHTIC010000005">
    <property type="protein sequence ID" value="MFD0761064.1"/>
    <property type="molecule type" value="Genomic_DNA"/>
</dbReference>
<keyword evidence="2 5" id="KW-0812">Transmembrane</keyword>
<evidence type="ECO:0000313" key="7">
    <source>
        <dbReference type="Proteomes" id="UP001597032"/>
    </source>
</evidence>
<dbReference type="Proteomes" id="UP001597032">
    <property type="component" value="Unassembled WGS sequence"/>
</dbReference>
<evidence type="ECO:0000256" key="3">
    <source>
        <dbReference type="ARBA" id="ARBA00022989"/>
    </source>
</evidence>
<evidence type="ECO:0000256" key="5">
    <source>
        <dbReference type="SAM" id="Phobius"/>
    </source>
</evidence>
<comment type="subcellular location">
    <subcellularLocation>
        <location evidence="1">Membrane</location>
        <topology evidence="1">Multi-pass membrane protein</topology>
    </subcellularLocation>
</comment>
<evidence type="ECO:0000256" key="1">
    <source>
        <dbReference type="ARBA" id="ARBA00004141"/>
    </source>
</evidence>
<keyword evidence="3 5" id="KW-1133">Transmembrane helix</keyword>
<dbReference type="InterPro" id="IPR019109">
    <property type="entry name" value="MamF_MmsF"/>
</dbReference>
<accession>A0ABW2Z439</accession>
<comment type="caution">
    <text evidence="6">The sequence shown here is derived from an EMBL/GenBank/DDBJ whole genome shotgun (WGS) entry which is preliminary data.</text>
</comment>
<proteinExistence type="predicted"/>
<evidence type="ECO:0000256" key="4">
    <source>
        <dbReference type="ARBA" id="ARBA00023136"/>
    </source>
</evidence>